<organism evidence="1 2">
    <name type="scientific">Littorina saxatilis</name>
    <dbReference type="NCBI Taxonomy" id="31220"/>
    <lineage>
        <taxon>Eukaryota</taxon>
        <taxon>Metazoa</taxon>
        <taxon>Spiralia</taxon>
        <taxon>Lophotrochozoa</taxon>
        <taxon>Mollusca</taxon>
        <taxon>Gastropoda</taxon>
        <taxon>Caenogastropoda</taxon>
        <taxon>Littorinimorpha</taxon>
        <taxon>Littorinoidea</taxon>
        <taxon>Littorinidae</taxon>
        <taxon>Littorina</taxon>
    </lineage>
</organism>
<dbReference type="AlphaFoldDB" id="A0AAN9B6E4"/>
<accession>A0AAN9B6E4</accession>
<dbReference type="EMBL" id="JBAMIC010000011">
    <property type="protein sequence ID" value="KAK7099727.1"/>
    <property type="molecule type" value="Genomic_DNA"/>
</dbReference>
<name>A0AAN9B6E4_9CAEN</name>
<sequence length="141" mass="15445">MYGTETKIQYNLQESESQPSLENLGLTTLYQVRGLIGGCLSQRSSMARVHSEPDQSRIPGSAAGISAYTTPSSCKNSIPWQWQFCDHSSTTSSCIHRLETDDRQAVGVREEGQLTRVKMVAASGRTQCKTDSVLSDGGHYL</sequence>
<evidence type="ECO:0000313" key="2">
    <source>
        <dbReference type="Proteomes" id="UP001374579"/>
    </source>
</evidence>
<reference evidence="1 2" key="1">
    <citation type="submission" date="2024-02" db="EMBL/GenBank/DDBJ databases">
        <title>Chromosome-scale genome assembly of the rough periwinkle Littorina saxatilis.</title>
        <authorList>
            <person name="De Jode A."/>
            <person name="Faria R."/>
            <person name="Formenti G."/>
            <person name="Sims Y."/>
            <person name="Smith T.P."/>
            <person name="Tracey A."/>
            <person name="Wood J.M.D."/>
            <person name="Zagrodzka Z.B."/>
            <person name="Johannesson K."/>
            <person name="Butlin R.K."/>
            <person name="Leder E.H."/>
        </authorList>
    </citation>
    <scope>NUCLEOTIDE SEQUENCE [LARGE SCALE GENOMIC DNA]</scope>
    <source>
        <strain evidence="1">Snail1</strain>
        <tissue evidence="1">Muscle</tissue>
    </source>
</reference>
<gene>
    <name evidence="1" type="ORF">V1264_022788</name>
</gene>
<proteinExistence type="predicted"/>
<comment type="caution">
    <text evidence="1">The sequence shown here is derived from an EMBL/GenBank/DDBJ whole genome shotgun (WGS) entry which is preliminary data.</text>
</comment>
<dbReference type="Proteomes" id="UP001374579">
    <property type="component" value="Unassembled WGS sequence"/>
</dbReference>
<keyword evidence="2" id="KW-1185">Reference proteome</keyword>
<protein>
    <submittedName>
        <fullName evidence="1">Uncharacterized protein</fullName>
    </submittedName>
</protein>
<evidence type="ECO:0000313" key="1">
    <source>
        <dbReference type="EMBL" id="KAK7099727.1"/>
    </source>
</evidence>